<dbReference type="InterPro" id="IPR012001">
    <property type="entry name" value="Thiamin_PyroP_enz_TPP-bd_dom"/>
</dbReference>
<dbReference type="Gene3D" id="3.40.50.1220">
    <property type="entry name" value="TPP-binding domain"/>
    <property type="match status" value="1"/>
</dbReference>
<dbReference type="InterPro" id="IPR029061">
    <property type="entry name" value="THDP-binding"/>
</dbReference>
<dbReference type="Pfam" id="PF00205">
    <property type="entry name" value="TPP_enzyme_M"/>
    <property type="match status" value="1"/>
</dbReference>
<evidence type="ECO:0000259" key="5">
    <source>
        <dbReference type="Pfam" id="PF02775"/>
    </source>
</evidence>
<proteinExistence type="inferred from homology"/>
<dbReference type="InterPro" id="IPR029035">
    <property type="entry name" value="DHS-like_NAD/FAD-binding_dom"/>
</dbReference>
<dbReference type="InterPro" id="IPR012000">
    <property type="entry name" value="Thiamin_PyroP_enz_cen_dom"/>
</dbReference>
<evidence type="ECO:0000256" key="2">
    <source>
        <dbReference type="ARBA" id="ARBA00023052"/>
    </source>
</evidence>
<dbReference type="Pfam" id="PF02775">
    <property type="entry name" value="TPP_enzyme_C"/>
    <property type="match status" value="1"/>
</dbReference>
<dbReference type="Pfam" id="PF02776">
    <property type="entry name" value="TPP_enzyme_N"/>
    <property type="match status" value="1"/>
</dbReference>
<dbReference type="Proteomes" id="UP001165368">
    <property type="component" value="Unassembled WGS sequence"/>
</dbReference>
<dbReference type="InterPro" id="IPR045229">
    <property type="entry name" value="TPP_enz"/>
</dbReference>
<keyword evidence="8" id="KW-1185">Reference proteome</keyword>
<gene>
    <name evidence="7" type="ORF">LVY72_12055</name>
</gene>
<dbReference type="InterPro" id="IPR011766">
    <property type="entry name" value="TPP_enzyme_TPP-bd"/>
</dbReference>
<evidence type="ECO:0000313" key="7">
    <source>
        <dbReference type="EMBL" id="MCG2622639.1"/>
    </source>
</evidence>
<evidence type="ECO:0000256" key="1">
    <source>
        <dbReference type="ARBA" id="ARBA00007812"/>
    </source>
</evidence>
<organism evidence="7 8">
    <name type="scientific">Arthrobacter hankyongi</name>
    <dbReference type="NCBI Taxonomy" id="2904801"/>
    <lineage>
        <taxon>Bacteria</taxon>
        <taxon>Bacillati</taxon>
        <taxon>Actinomycetota</taxon>
        <taxon>Actinomycetes</taxon>
        <taxon>Micrococcales</taxon>
        <taxon>Micrococcaceae</taxon>
        <taxon>Arthrobacter</taxon>
    </lineage>
</organism>
<evidence type="ECO:0000259" key="4">
    <source>
        <dbReference type="Pfam" id="PF00205"/>
    </source>
</evidence>
<feature type="domain" description="Thiamine pyrophosphate enzyme N-terminal TPP-binding" evidence="6">
    <location>
        <begin position="3"/>
        <end position="103"/>
    </location>
</feature>
<dbReference type="RefSeq" id="WP_237821136.1">
    <property type="nucleotide sequence ID" value="NZ_JAKLTQ010000007.1"/>
</dbReference>
<reference evidence="7" key="1">
    <citation type="submission" date="2022-01" db="EMBL/GenBank/DDBJ databases">
        <authorList>
            <person name="Jo J.-H."/>
            <person name="Im W.-T."/>
        </authorList>
    </citation>
    <scope>NUCLEOTIDE SEQUENCE</scope>
    <source>
        <strain evidence="7">I2-34</strain>
    </source>
</reference>
<comment type="caution">
    <text evidence="7">The sequence shown here is derived from an EMBL/GenBank/DDBJ whole genome shotgun (WGS) entry which is preliminary data.</text>
</comment>
<dbReference type="EMBL" id="JAKLTQ010000007">
    <property type="protein sequence ID" value="MCG2622639.1"/>
    <property type="molecule type" value="Genomic_DNA"/>
</dbReference>
<evidence type="ECO:0000256" key="3">
    <source>
        <dbReference type="RuleBase" id="RU362132"/>
    </source>
</evidence>
<dbReference type="CDD" id="cd00568">
    <property type="entry name" value="TPP_enzymes"/>
    <property type="match status" value="1"/>
</dbReference>
<dbReference type="PANTHER" id="PTHR18968">
    <property type="entry name" value="THIAMINE PYROPHOSPHATE ENZYMES"/>
    <property type="match status" value="1"/>
</dbReference>
<dbReference type="CDD" id="cd07035">
    <property type="entry name" value="TPP_PYR_POX_like"/>
    <property type="match status" value="1"/>
</dbReference>
<name>A0ABS9L7K1_9MICC</name>
<dbReference type="PANTHER" id="PTHR18968:SF13">
    <property type="entry name" value="ACETOLACTATE SYNTHASE CATALYTIC SUBUNIT, MITOCHONDRIAL"/>
    <property type="match status" value="1"/>
</dbReference>
<dbReference type="SUPFAM" id="SSF52467">
    <property type="entry name" value="DHS-like NAD/FAD-binding domain"/>
    <property type="match status" value="1"/>
</dbReference>
<feature type="domain" description="Thiamine pyrophosphate enzyme TPP-binding" evidence="5">
    <location>
        <begin position="380"/>
        <end position="514"/>
    </location>
</feature>
<feature type="domain" description="Thiamine pyrophosphate enzyme central" evidence="4">
    <location>
        <begin position="183"/>
        <end position="312"/>
    </location>
</feature>
<sequence>MTTVSERVAEIIAANVDHVFALMGNGNAYFVDALARTTVPMTAVRHETATVASADSYYRVCRRLAAATTTFGPGYTNTLTSLAEAAQARTPLVLVVGDAPTAGPRPWDVDQSAMAAALGVRTFTVGSDDAGRTTLDAIHWALAERTAVVLAVPYDVGAAPAADEGTLVLPPLPAPQTPAGDLVRQAVEALLAARRPLLLAGRGARGAAAGLSGLADALGALSATTAPARGTFAGRAYDLGVAGGFASEPSAELIRAADVVLVVGAGLNQFTTSFGHAFSPEATLIQVDVRDQATNPRVDLFIRADAAVAVEAIAAEVAAAGPGGRRGLPWDGAAEQARGSLLQFDREPGEDAAPDGLLDPRSAMRRLNEILPAQRQLVSDGGHFIGWANTYFDLPSPDSITLVGTTYQSIGLGLPSAAGAALARPDRTTVVVTGDGGGLMGLPDLDTLVRAARSAIVLVFNDAGYGAEVHQYGSQGLDERIMQIEQVDFAKLAEGFGARSAVIRTLADLQAVTEWVDGGAEGTFVADLRVSQQIVAPYILEIIELTLKR</sequence>
<evidence type="ECO:0000313" key="8">
    <source>
        <dbReference type="Proteomes" id="UP001165368"/>
    </source>
</evidence>
<accession>A0ABS9L7K1</accession>
<keyword evidence="2 3" id="KW-0786">Thiamine pyrophosphate</keyword>
<evidence type="ECO:0000259" key="6">
    <source>
        <dbReference type="Pfam" id="PF02776"/>
    </source>
</evidence>
<dbReference type="SUPFAM" id="SSF52518">
    <property type="entry name" value="Thiamin diphosphate-binding fold (THDP-binding)"/>
    <property type="match status" value="2"/>
</dbReference>
<dbReference type="Gene3D" id="3.40.50.970">
    <property type="match status" value="2"/>
</dbReference>
<protein>
    <submittedName>
        <fullName evidence="7">Thiamine pyrophosphate-dependent enzyme</fullName>
    </submittedName>
</protein>
<comment type="similarity">
    <text evidence="1 3">Belongs to the TPP enzyme family.</text>
</comment>